<protein>
    <recommendedName>
        <fullName evidence="7">Inositol-phosphate phosphatase</fullName>
    </recommendedName>
</protein>
<dbReference type="Gene3D" id="3.30.540.10">
    <property type="entry name" value="Fructose-1,6-Bisphosphatase, subunit A, domain 1"/>
    <property type="match status" value="1"/>
</dbReference>
<dbReference type="Gene3D" id="3.40.190.80">
    <property type="match status" value="1"/>
</dbReference>
<evidence type="ECO:0008006" key="7">
    <source>
        <dbReference type="Google" id="ProtNLM"/>
    </source>
</evidence>
<proteinExistence type="inferred from homology"/>
<keyword evidence="3" id="KW-0378">Hydrolase</keyword>
<gene>
    <name evidence="5" type="ORF">MMH89_02720</name>
</gene>
<dbReference type="Pfam" id="PF00459">
    <property type="entry name" value="Inositol_P"/>
    <property type="match status" value="1"/>
</dbReference>
<dbReference type="InterPro" id="IPR020550">
    <property type="entry name" value="Inositol_monophosphatase_CS"/>
</dbReference>
<evidence type="ECO:0000256" key="1">
    <source>
        <dbReference type="ARBA" id="ARBA00009759"/>
    </source>
</evidence>
<dbReference type="Proteomes" id="UP001055955">
    <property type="component" value="Chromosome"/>
</dbReference>
<keyword evidence="6" id="KW-1185">Reference proteome</keyword>
<comment type="similarity">
    <text evidence="1">Belongs to the inositol monophosphatase superfamily.</text>
</comment>
<evidence type="ECO:0000256" key="2">
    <source>
        <dbReference type="ARBA" id="ARBA00022723"/>
    </source>
</evidence>
<keyword evidence="2" id="KW-0479">Metal-binding</keyword>
<dbReference type="SUPFAM" id="SSF56655">
    <property type="entry name" value="Carbohydrate phosphatase"/>
    <property type="match status" value="1"/>
</dbReference>
<dbReference type="PANTHER" id="PTHR20854">
    <property type="entry name" value="INOSITOL MONOPHOSPHATASE"/>
    <property type="match status" value="1"/>
</dbReference>
<dbReference type="PRINTS" id="PR00377">
    <property type="entry name" value="IMPHPHTASES"/>
</dbReference>
<keyword evidence="4" id="KW-0460">Magnesium</keyword>
<dbReference type="InterPro" id="IPR020583">
    <property type="entry name" value="Inositol_monoP_metal-BS"/>
</dbReference>
<sequence>MNYNAMQNKVFKEIRACCQHLLQAYDKLGNSFIAQEKRASFTQRIDQDLQSELISILSQTYKDHVFVAEEPDENASQEMIDAEHVWVIDPIDGSHNFANHIPFFAISICYYYEGIASVAWVYDPIHDELFTAIEGRGATLNQKRIRCSLQSQPSETICGLELRKPSQINDLPSLVATQRKMGATALTLCYVASGRFDMAICERPRIWDYAAGALIAKEAGAIITNEKQQPYSEQDQFLLVGNGKLIKNTL</sequence>
<dbReference type="EMBL" id="CP092900">
    <property type="protein sequence ID" value="UTC24137.1"/>
    <property type="molecule type" value="Genomic_DNA"/>
</dbReference>
<evidence type="ECO:0000313" key="5">
    <source>
        <dbReference type="EMBL" id="UTC24137.1"/>
    </source>
</evidence>
<dbReference type="RefSeq" id="WP_258567921.1">
    <property type="nucleotide sequence ID" value="NZ_CP092900.1"/>
</dbReference>
<dbReference type="PANTHER" id="PTHR20854:SF4">
    <property type="entry name" value="INOSITOL-1-MONOPHOSPHATASE-RELATED"/>
    <property type="match status" value="1"/>
</dbReference>
<organism evidence="5 6">
    <name type="scientific">Candidatus Comchoanobacter bicostacola</name>
    <dbReference type="NCBI Taxonomy" id="2919598"/>
    <lineage>
        <taxon>Bacteria</taxon>
        <taxon>Pseudomonadati</taxon>
        <taxon>Pseudomonadota</taxon>
        <taxon>Gammaproteobacteria</taxon>
        <taxon>Candidatus Comchoanobacterales</taxon>
        <taxon>Candidatus Comchoanobacteraceae</taxon>
        <taxon>Candidatus Comchoanobacter</taxon>
    </lineage>
</organism>
<dbReference type="PROSITE" id="PS00629">
    <property type="entry name" value="IMP_1"/>
    <property type="match status" value="1"/>
</dbReference>
<dbReference type="InterPro" id="IPR000760">
    <property type="entry name" value="Inositol_monophosphatase-like"/>
</dbReference>
<dbReference type="PROSITE" id="PS00630">
    <property type="entry name" value="IMP_2"/>
    <property type="match status" value="1"/>
</dbReference>
<evidence type="ECO:0000256" key="3">
    <source>
        <dbReference type="ARBA" id="ARBA00022801"/>
    </source>
</evidence>
<name>A0ABY5DJB6_9GAMM</name>
<evidence type="ECO:0000256" key="4">
    <source>
        <dbReference type="ARBA" id="ARBA00022842"/>
    </source>
</evidence>
<reference evidence="5 6" key="1">
    <citation type="journal article" date="2022" name="Nat. Microbiol.">
        <title>The microbiome of a bacterivorous marine choanoflagellate contains a resource-demanding obligate bacterial associate.</title>
        <authorList>
            <person name="Needham D.M."/>
            <person name="Poirier C."/>
            <person name="Bachy C."/>
            <person name="George E.E."/>
            <person name="Wilken S."/>
            <person name="Yung C.C.M."/>
            <person name="Limardo A.J."/>
            <person name="Morando M."/>
            <person name="Sudek L."/>
            <person name="Malmstrom R.R."/>
            <person name="Keeling P.J."/>
            <person name="Santoro A.E."/>
            <person name="Worden A.Z."/>
        </authorList>
    </citation>
    <scope>NUCLEOTIDE SEQUENCE [LARGE SCALE GENOMIC DNA]</scope>
    <source>
        <strain evidence="5 6">Comchoano-1</strain>
    </source>
</reference>
<accession>A0ABY5DJB6</accession>
<evidence type="ECO:0000313" key="6">
    <source>
        <dbReference type="Proteomes" id="UP001055955"/>
    </source>
</evidence>